<organism evidence="2 3">
    <name type="scientific">Pedobacter rhizosphaerae</name>
    <dbReference type="NCBI Taxonomy" id="390241"/>
    <lineage>
        <taxon>Bacteria</taxon>
        <taxon>Pseudomonadati</taxon>
        <taxon>Bacteroidota</taxon>
        <taxon>Sphingobacteriia</taxon>
        <taxon>Sphingobacteriales</taxon>
        <taxon>Sphingobacteriaceae</taxon>
        <taxon>Pedobacter</taxon>
    </lineage>
</organism>
<dbReference type="PANTHER" id="PTHR21366:SF14">
    <property type="entry name" value="GLYOXALASE DOMAIN-CONTAINING PROTEIN 5"/>
    <property type="match status" value="1"/>
</dbReference>
<dbReference type="InterPro" id="IPR004360">
    <property type="entry name" value="Glyas_Fos-R_dOase_dom"/>
</dbReference>
<dbReference type="Gene3D" id="3.10.180.10">
    <property type="entry name" value="2,3-Dihydroxybiphenyl 1,2-Dioxygenase, domain 1"/>
    <property type="match status" value="1"/>
</dbReference>
<keyword evidence="2" id="KW-0223">Dioxygenase</keyword>
<dbReference type="SUPFAM" id="SSF54593">
    <property type="entry name" value="Glyoxalase/Bleomycin resistance protein/Dihydroxybiphenyl dioxygenase"/>
    <property type="match status" value="1"/>
</dbReference>
<dbReference type="AlphaFoldDB" id="A0A1H9VTP2"/>
<sequence>MVFNSSTMKIKNLDHLVLTVANVESTCRFYSEALGMEVITFNEDRKALKFGNQKINLHQTGNEFEPKAFKPMPGTADLCFITLTPLQEVLDELEYKCFEIEEGPVERTGANGKILSIYLRDPDMNLIEISNNL</sequence>
<evidence type="ECO:0000313" key="3">
    <source>
        <dbReference type="Proteomes" id="UP000199572"/>
    </source>
</evidence>
<name>A0A1H9VTP2_9SPHI</name>
<gene>
    <name evidence="2" type="ORF">SAMN04488023_14915</name>
</gene>
<dbReference type="Pfam" id="PF00903">
    <property type="entry name" value="Glyoxalase"/>
    <property type="match status" value="1"/>
</dbReference>
<evidence type="ECO:0000313" key="2">
    <source>
        <dbReference type="EMBL" id="SES24919.1"/>
    </source>
</evidence>
<dbReference type="STRING" id="390241.SAMN04488023_14915"/>
<reference evidence="2 3" key="1">
    <citation type="submission" date="2016-10" db="EMBL/GenBank/DDBJ databases">
        <authorList>
            <person name="de Groot N.N."/>
        </authorList>
    </citation>
    <scope>NUCLEOTIDE SEQUENCE [LARGE SCALE GENOMIC DNA]</scope>
    <source>
        <strain evidence="2 3">DSM 18610</strain>
    </source>
</reference>
<dbReference type="InterPro" id="IPR029068">
    <property type="entry name" value="Glyas_Bleomycin-R_OHBP_Dase"/>
</dbReference>
<dbReference type="InterPro" id="IPR037523">
    <property type="entry name" value="VOC_core"/>
</dbReference>
<protein>
    <submittedName>
        <fullName evidence="2">Catechol 2,3-dioxygenase</fullName>
    </submittedName>
</protein>
<keyword evidence="2" id="KW-0560">Oxidoreductase</keyword>
<proteinExistence type="predicted"/>
<dbReference type="GO" id="GO:0051213">
    <property type="term" value="F:dioxygenase activity"/>
    <property type="evidence" value="ECO:0007669"/>
    <property type="project" value="UniProtKB-KW"/>
</dbReference>
<dbReference type="PROSITE" id="PS51819">
    <property type="entry name" value="VOC"/>
    <property type="match status" value="1"/>
</dbReference>
<dbReference type="CDD" id="cd07253">
    <property type="entry name" value="GLOD5"/>
    <property type="match status" value="1"/>
</dbReference>
<keyword evidence="3" id="KW-1185">Reference proteome</keyword>
<feature type="domain" description="VOC" evidence="1">
    <location>
        <begin position="12"/>
        <end position="132"/>
    </location>
</feature>
<dbReference type="InterPro" id="IPR050383">
    <property type="entry name" value="GlyoxalaseI/FosfomycinResist"/>
</dbReference>
<accession>A0A1H9VTP2</accession>
<evidence type="ECO:0000259" key="1">
    <source>
        <dbReference type="PROSITE" id="PS51819"/>
    </source>
</evidence>
<dbReference type="EMBL" id="FOGG01000049">
    <property type="protein sequence ID" value="SES24919.1"/>
    <property type="molecule type" value="Genomic_DNA"/>
</dbReference>
<dbReference type="Proteomes" id="UP000199572">
    <property type="component" value="Unassembled WGS sequence"/>
</dbReference>
<dbReference type="PANTHER" id="PTHR21366">
    <property type="entry name" value="GLYOXALASE FAMILY PROTEIN"/>
    <property type="match status" value="1"/>
</dbReference>